<feature type="compositionally biased region" description="Polar residues" evidence="1">
    <location>
        <begin position="906"/>
        <end position="920"/>
    </location>
</feature>
<dbReference type="InterPro" id="IPR011836">
    <property type="entry name" value="YhdP"/>
</dbReference>
<dbReference type="PANTHER" id="PTHR38690">
    <property type="entry name" value="PROTEASE-RELATED"/>
    <property type="match status" value="1"/>
</dbReference>
<sequence>MRRLPRIMLLTCAAIIVIVALMVSALRLAMPMLNSWRQPILNTLSSVSGMQIDASELNGRWKNFGPSLSIRNIRVAMKDGGELKITHVNLALNIWQSLLHGRWQFHDLTFYQLNLKTNTLLTGSSDDAGRFQRDHLSDLFLHQFDHFILRDSQLSFPSPSGQRLTLSMPRLTWFNEKNRHRAEGEVSLSSLNGQHGVLQVRMDLRDSNGLLNDGRVWMWADDVDVKPWLGQWVKNNTTLQNARFSLAAWINLKDGNIYDGDLWLKRGGADWQGQGQSHSLQVDNQTAHFSRINGGWLLNLPQMHLMTDGKPWSQGRFDMLWQPENNVLPGQARTAELRVRATHLDLARLEPLASLVSRLSPQLVDNWQQLQPRGQIESIALDIPLNQPEQARFQARWKNLSWRAWRLLPQMQKLTGELSGSVADGLLRLALPETELNYQQMFKAPLQIKSFTGSFNWLYGPQGLMLSGRDIDLQALAIRAHGDFTFNNSPKEAPHLAILAGIDVKDAREAWRYFPEPLMGKALVDYLTGAIQGGETTDATLLFSGNPKQFPFKHNEGMFEVAVPLRDATFAFQPDWPAIRNLAINLDFINDGLWMTAREAMLGKVQAKNVSVTIPEYSKAHLLIDGELRGQGADVRDYFNQSALRNTLGTTLNELLIGGEVSSRLHLDIPLEHKLGIVRASGNVLMQNNTLTIKPIGSTLHNVSGRFHFNNGDLDSELMRAEWLGQPLDVRFNTHESPSNFDIGVDLGGHWAVGALPGLPAVLRDKLKGSTAWKSNVMVDLPHQGHSTYKVNFSSNFSGISSHLPAPLDKQSGSAFPVKIIAQGDVNTLNLSGSAGTNQFFNSRWLLRKPLRIERGIWLNDAKSVPPLPQASGMVLNLPALDGDRWLALLESSPPLSPANKHGRRSSSAATGVASPQLSQLPDNLKLHTPMLELGGQRWHDLNVTLSNNPRGELNLKAKGQEIDGTLAIAPDGLWNVNLPYLYYNPQWSSDAKGSSVFLQGSDTIDFRHWPALKLDCQQCWLRGQNFGQVKGILTHNADTLTLNHGVVDTGKARLQINGEWVNRPGDLRTSIKGKLSGKNITDAVNWFGVESPIHNAPFNIDYDLHWRSTPWQRSESTLSGTLKTHFGAGEITDVNTGPAGQILRLFSLDELLRRLRLDFSDTFSQGFPFDAIRGTAWIQNGIVHSDNLYVDGLEADLAMQGKVNLVSRRLDMEAVVTPEISTTVGVATAFAVNPMVGAAVFAASKVLGPLWSKISILRYHISGPLDKPEIDEVQRQPPPSQAK</sequence>
<dbReference type="Pfam" id="PF13116">
    <property type="entry name" value="YhdP"/>
    <property type="match status" value="1"/>
</dbReference>
<dbReference type="InterPro" id="IPR025263">
    <property type="entry name" value="YhdP_central"/>
</dbReference>
<dbReference type="STRING" id="1367852.SAMN05216516_104234"/>
<dbReference type="NCBIfam" id="NF008148">
    <property type="entry name" value="PRK10899.1"/>
    <property type="match status" value="1"/>
</dbReference>
<evidence type="ECO:0000256" key="1">
    <source>
        <dbReference type="SAM" id="MobiDB-lite"/>
    </source>
</evidence>
<feature type="region of interest" description="Disordered" evidence="1">
    <location>
        <begin position="896"/>
        <end position="920"/>
    </location>
</feature>
<dbReference type="OrthoDB" id="9762238at2"/>
<organism evidence="3 4">
    <name type="scientific">Izhakiella capsodis</name>
    <dbReference type="NCBI Taxonomy" id="1367852"/>
    <lineage>
        <taxon>Bacteria</taxon>
        <taxon>Pseudomonadati</taxon>
        <taxon>Pseudomonadota</taxon>
        <taxon>Gammaproteobacteria</taxon>
        <taxon>Enterobacterales</taxon>
        <taxon>Erwiniaceae</taxon>
        <taxon>Izhakiella</taxon>
    </lineage>
</organism>
<gene>
    <name evidence="3" type="ORF">SAMN05216516_104234</name>
</gene>
<reference evidence="4" key="1">
    <citation type="submission" date="2016-10" db="EMBL/GenBank/DDBJ databases">
        <authorList>
            <person name="Varghese N."/>
            <person name="Submissions S."/>
        </authorList>
    </citation>
    <scope>NUCLEOTIDE SEQUENCE [LARGE SCALE GENOMIC DNA]</scope>
    <source>
        <strain evidence="4">N6PO6</strain>
    </source>
</reference>
<feature type="domain" description="YhdP central" evidence="2">
    <location>
        <begin position="1"/>
        <end position="1271"/>
    </location>
</feature>
<name>A0A1I4XP86_9GAMM</name>
<dbReference type="NCBIfam" id="TIGR02099">
    <property type="entry name" value="YhdP family protein"/>
    <property type="match status" value="1"/>
</dbReference>
<accession>A0A1I4XP86</accession>
<proteinExistence type="predicted"/>
<protein>
    <submittedName>
        <fullName evidence="3">TIGR02099 family protein</fullName>
    </submittedName>
</protein>
<dbReference type="RefSeq" id="WP_092877187.1">
    <property type="nucleotide sequence ID" value="NZ_FOVC01000004.1"/>
</dbReference>
<evidence type="ECO:0000313" key="3">
    <source>
        <dbReference type="EMBL" id="SFN27069.1"/>
    </source>
</evidence>
<evidence type="ECO:0000259" key="2">
    <source>
        <dbReference type="Pfam" id="PF13116"/>
    </source>
</evidence>
<evidence type="ECO:0000313" key="4">
    <source>
        <dbReference type="Proteomes" id="UP000242222"/>
    </source>
</evidence>
<dbReference type="EMBL" id="FOVC01000004">
    <property type="protein sequence ID" value="SFN27069.1"/>
    <property type="molecule type" value="Genomic_DNA"/>
</dbReference>
<keyword evidence="4" id="KW-1185">Reference proteome</keyword>
<dbReference type="Proteomes" id="UP000242222">
    <property type="component" value="Unassembled WGS sequence"/>
</dbReference>
<dbReference type="PANTHER" id="PTHR38690:SF1">
    <property type="entry name" value="PROTEASE"/>
    <property type="match status" value="1"/>
</dbReference>